<accession>A0A225VXB5</accession>
<reference evidence="2" key="1">
    <citation type="submission" date="2017-03" db="EMBL/GenBank/DDBJ databases">
        <title>Phytopthora megakarya and P. palmivora, two closely related causual agents of cacao black pod achieved similar genome size and gene model numbers by different mechanisms.</title>
        <authorList>
            <person name="Ali S."/>
            <person name="Shao J."/>
            <person name="Larry D.J."/>
            <person name="Kronmiller B."/>
            <person name="Shen D."/>
            <person name="Strem M.D."/>
            <person name="Melnick R.L."/>
            <person name="Guiltinan M.J."/>
            <person name="Tyler B.M."/>
            <person name="Meinhardt L.W."/>
            <person name="Bailey B.A."/>
        </authorList>
    </citation>
    <scope>NUCLEOTIDE SEQUENCE [LARGE SCALE GENOMIC DNA]</scope>
    <source>
        <strain evidence="2">zdho120</strain>
    </source>
</reference>
<dbReference type="Proteomes" id="UP000198211">
    <property type="component" value="Unassembled WGS sequence"/>
</dbReference>
<name>A0A225VXB5_9STRA</name>
<protein>
    <submittedName>
        <fullName evidence="1">Uncharacterized protein</fullName>
    </submittedName>
</protein>
<sequence>MMGLIGRHRQTMQNHDAFGFLIWIAELSKERQVRIVGLFPDLCALEGHNKQGRGNKYKTFDSKMAAVAFAHRSVRNARINYKNPEFELIALGYKRTNSHIDRKQPVTAPMLREMHRGLRHRFGRDNGESSLMWGSIVLAFFFLDRSSELCGPVAKDTSTGGTTHYITATDVIVRNRHGAVLEPCSNSAHSVDILFRSHKSDKIRQGNVIRHYRSGDPAHCPRPVYVCGNSGEETCRLLDQDLTSINPTSIIKKSEVTKVIK</sequence>
<gene>
    <name evidence="1" type="ORF">PHMEG_00017140</name>
</gene>
<dbReference type="OrthoDB" id="90792at2759"/>
<proteinExistence type="predicted"/>
<evidence type="ECO:0000313" key="2">
    <source>
        <dbReference type="Proteomes" id="UP000198211"/>
    </source>
</evidence>
<dbReference type="AlphaFoldDB" id="A0A225VXB5"/>
<keyword evidence="2" id="KW-1185">Reference proteome</keyword>
<evidence type="ECO:0000313" key="1">
    <source>
        <dbReference type="EMBL" id="OWZ10063.1"/>
    </source>
</evidence>
<comment type="caution">
    <text evidence="1">The sequence shown here is derived from an EMBL/GenBank/DDBJ whole genome shotgun (WGS) entry which is preliminary data.</text>
</comment>
<dbReference type="EMBL" id="NBNE01002572">
    <property type="protein sequence ID" value="OWZ10063.1"/>
    <property type="molecule type" value="Genomic_DNA"/>
</dbReference>
<organism evidence="1 2">
    <name type="scientific">Phytophthora megakarya</name>
    <dbReference type="NCBI Taxonomy" id="4795"/>
    <lineage>
        <taxon>Eukaryota</taxon>
        <taxon>Sar</taxon>
        <taxon>Stramenopiles</taxon>
        <taxon>Oomycota</taxon>
        <taxon>Peronosporomycetes</taxon>
        <taxon>Peronosporales</taxon>
        <taxon>Peronosporaceae</taxon>
        <taxon>Phytophthora</taxon>
    </lineage>
</organism>